<sequence>MLTEFSSVVANTQQYIVAGEEGETSEHEAEITEHEAADHVRVVLSVFGFG</sequence>
<dbReference type="AlphaFoldDB" id="A0A9D4RER1"/>
<comment type="caution">
    <text evidence="1">The sequence shown here is derived from an EMBL/GenBank/DDBJ whole genome shotgun (WGS) entry which is preliminary data.</text>
</comment>
<name>A0A9D4RER1_DREPO</name>
<dbReference type="Proteomes" id="UP000828390">
    <property type="component" value="Unassembled WGS sequence"/>
</dbReference>
<reference evidence="1" key="2">
    <citation type="submission" date="2020-11" db="EMBL/GenBank/DDBJ databases">
        <authorList>
            <person name="McCartney M.A."/>
            <person name="Auch B."/>
            <person name="Kono T."/>
            <person name="Mallez S."/>
            <person name="Becker A."/>
            <person name="Gohl D.M."/>
            <person name="Silverstein K.A.T."/>
            <person name="Koren S."/>
            <person name="Bechman K.B."/>
            <person name="Herman A."/>
            <person name="Abrahante J.E."/>
            <person name="Garbe J."/>
        </authorList>
    </citation>
    <scope>NUCLEOTIDE SEQUENCE</scope>
    <source>
        <strain evidence="1">Duluth1</strain>
        <tissue evidence="1">Whole animal</tissue>
    </source>
</reference>
<reference evidence="1" key="1">
    <citation type="journal article" date="2019" name="bioRxiv">
        <title>The Genome of the Zebra Mussel, Dreissena polymorpha: A Resource for Invasive Species Research.</title>
        <authorList>
            <person name="McCartney M.A."/>
            <person name="Auch B."/>
            <person name="Kono T."/>
            <person name="Mallez S."/>
            <person name="Zhang Y."/>
            <person name="Obille A."/>
            <person name="Becker A."/>
            <person name="Abrahante J.E."/>
            <person name="Garbe J."/>
            <person name="Badalamenti J.P."/>
            <person name="Herman A."/>
            <person name="Mangelson H."/>
            <person name="Liachko I."/>
            <person name="Sullivan S."/>
            <person name="Sone E.D."/>
            <person name="Koren S."/>
            <person name="Silverstein K.A.T."/>
            <person name="Beckman K.B."/>
            <person name="Gohl D.M."/>
        </authorList>
    </citation>
    <scope>NUCLEOTIDE SEQUENCE</scope>
    <source>
        <strain evidence="1">Duluth1</strain>
        <tissue evidence="1">Whole animal</tissue>
    </source>
</reference>
<protein>
    <submittedName>
        <fullName evidence="1">Uncharacterized protein</fullName>
    </submittedName>
</protein>
<evidence type="ECO:0000313" key="1">
    <source>
        <dbReference type="EMBL" id="KAH3863867.1"/>
    </source>
</evidence>
<gene>
    <name evidence="1" type="ORF">DPMN_026871</name>
</gene>
<keyword evidence="2" id="KW-1185">Reference proteome</keyword>
<dbReference type="EMBL" id="JAIWYP010000002">
    <property type="protein sequence ID" value="KAH3863867.1"/>
    <property type="molecule type" value="Genomic_DNA"/>
</dbReference>
<proteinExistence type="predicted"/>
<evidence type="ECO:0000313" key="2">
    <source>
        <dbReference type="Proteomes" id="UP000828390"/>
    </source>
</evidence>
<accession>A0A9D4RER1</accession>
<organism evidence="1 2">
    <name type="scientific">Dreissena polymorpha</name>
    <name type="common">Zebra mussel</name>
    <name type="synonym">Mytilus polymorpha</name>
    <dbReference type="NCBI Taxonomy" id="45954"/>
    <lineage>
        <taxon>Eukaryota</taxon>
        <taxon>Metazoa</taxon>
        <taxon>Spiralia</taxon>
        <taxon>Lophotrochozoa</taxon>
        <taxon>Mollusca</taxon>
        <taxon>Bivalvia</taxon>
        <taxon>Autobranchia</taxon>
        <taxon>Heteroconchia</taxon>
        <taxon>Euheterodonta</taxon>
        <taxon>Imparidentia</taxon>
        <taxon>Neoheterodontei</taxon>
        <taxon>Myida</taxon>
        <taxon>Dreissenoidea</taxon>
        <taxon>Dreissenidae</taxon>
        <taxon>Dreissena</taxon>
    </lineage>
</organism>